<sequence>MAAKVVQTTRWGTDNDMESPHASGNVGDLAVAVLEGSQSLVALKVPITSTKPSKPWEKSFSSKIRLKGWEKDGYVRLFDLQLQNLDPSTSQDFGITTIDSIPVDMGREAMKIDMEDKMRLMFLEEEGVRTRSRIRQLQKYDTLDGETVKILSCPSFNQEKIIVVFEGDNEHVPKVISKDRLNLQKKGTKIQSDEEIDVMIEVVGRILQGLPSSDLQPLLVSPSFKRYIKDKLFNHADSNDSMSPYSSLSPVAEEEPGDLPFYMLDGETLCANHDDVELEDLYVPKIAKETTTGQEAPSTLSLKYLQKSPDTSRSSRVLENQSADELPRNSGQESHEGQFATSSTTFAASPIPGGGNDFNGDFCRCGDVPSSPGVIRTA</sequence>
<keyword evidence="2" id="KW-1185">Reference proteome</keyword>
<dbReference type="RefSeq" id="XP_019615689.1">
    <property type="nucleotide sequence ID" value="XM_019760130.1"/>
</dbReference>
<dbReference type="OrthoDB" id="10414214at2759"/>
<dbReference type="KEGG" id="bbel:109463357"/>
<organism evidence="2 3">
    <name type="scientific">Branchiostoma belcheri</name>
    <name type="common">Amphioxus</name>
    <dbReference type="NCBI Taxonomy" id="7741"/>
    <lineage>
        <taxon>Eukaryota</taxon>
        <taxon>Metazoa</taxon>
        <taxon>Chordata</taxon>
        <taxon>Cephalochordata</taxon>
        <taxon>Leptocardii</taxon>
        <taxon>Amphioxiformes</taxon>
        <taxon>Branchiostomatidae</taxon>
        <taxon>Branchiostoma</taxon>
    </lineage>
</organism>
<dbReference type="AlphaFoldDB" id="A0A6P4XZ67"/>
<protein>
    <submittedName>
        <fullName evidence="3">Uncharacterized protein LOC109463357</fullName>
    </submittedName>
</protein>
<accession>A0A6P4XZ67</accession>
<evidence type="ECO:0000313" key="2">
    <source>
        <dbReference type="Proteomes" id="UP000515135"/>
    </source>
</evidence>
<dbReference type="GeneID" id="109463357"/>
<evidence type="ECO:0000256" key="1">
    <source>
        <dbReference type="SAM" id="MobiDB-lite"/>
    </source>
</evidence>
<name>A0A6P4XZ67_BRABE</name>
<evidence type="ECO:0000313" key="3">
    <source>
        <dbReference type="RefSeq" id="XP_019615689.1"/>
    </source>
</evidence>
<dbReference type="Proteomes" id="UP000515135">
    <property type="component" value="Unplaced"/>
</dbReference>
<gene>
    <name evidence="3" type="primary">LOC109463357</name>
</gene>
<proteinExistence type="predicted"/>
<reference evidence="3" key="1">
    <citation type="submission" date="2025-08" db="UniProtKB">
        <authorList>
            <consortium name="RefSeq"/>
        </authorList>
    </citation>
    <scope>IDENTIFICATION</scope>
    <source>
        <tissue evidence="3">Gonad</tissue>
    </source>
</reference>
<feature type="region of interest" description="Disordered" evidence="1">
    <location>
        <begin position="1"/>
        <end position="22"/>
    </location>
</feature>
<feature type="region of interest" description="Disordered" evidence="1">
    <location>
        <begin position="306"/>
        <end position="353"/>
    </location>
</feature>
<feature type="compositionally biased region" description="Polar residues" evidence="1">
    <location>
        <begin position="308"/>
        <end position="323"/>
    </location>
</feature>
<feature type="compositionally biased region" description="Polar residues" evidence="1">
    <location>
        <begin position="1"/>
        <end position="12"/>
    </location>
</feature>